<dbReference type="PANTHER" id="PTHR30390">
    <property type="entry name" value="SEDOHEPTULOSE 7-PHOSPHATE ISOMERASE / DNAA INITIATOR-ASSOCIATING FACTOR FOR REPLICATION INITIATION"/>
    <property type="match status" value="1"/>
</dbReference>
<sequence>MALEAHQAVIASLHPLIPDITRLAREMRACLARGGKVVWLGNGGSAADSQHLAAEMVGRYRRERKGLAALALTTDTSILTSVGNDYGYEHIFARQVEALCTAADVVVGISTSGNSRNVLLAIAKAREIGAYTVGLLGGRGGQLKETCDLALVVGSDDTARVQEAHILIGHILCDLVEGGDLE</sequence>
<comment type="pathway">
    <text evidence="10">Carbohydrate biosynthesis; D-glycero-D-manno-heptose 7-phosphate biosynthesis; D-glycero-alpha-D-manno-heptose 7-phosphate and D-glycero-beta-D-manno-heptose 7-phosphate from sedoheptulose 7-phosphate: step 1/1.</text>
</comment>
<feature type="binding site" evidence="10">
    <location>
        <position position="162"/>
    </location>
    <ligand>
        <name>Zn(2+)</name>
        <dbReference type="ChEBI" id="CHEBI:29105"/>
    </ligand>
</feature>
<comment type="subcellular location">
    <subcellularLocation>
        <location evidence="3 10">Cytoplasm</location>
    </subcellularLocation>
</comment>
<dbReference type="PROSITE" id="PS51464">
    <property type="entry name" value="SIS"/>
    <property type="match status" value="1"/>
</dbReference>
<gene>
    <name evidence="10" type="primary">gmhA</name>
    <name evidence="12" type="ORF">EZJ19_07415</name>
</gene>
<feature type="binding site" evidence="10">
    <location>
        <position position="170"/>
    </location>
    <ligand>
        <name>Zn(2+)</name>
        <dbReference type="ChEBI" id="CHEBI:29105"/>
    </ligand>
</feature>
<organism evidence="12 13">
    <name type="scientific">Parasulfuritortus cantonensis</name>
    <dbReference type="NCBI Taxonomy" id="2528202"/>
    <lineage>
        <taxon>Bacteria</taxon>
        <taxon>Pseudomonadati</taxon>
        <taxon>Pseudomonadota</taxon>
        <taxon>Betaproteobacteria</taxon>
        <taxon>Nitrosomonadales</taxon>
        <taxon>Thiobacillaceae</taxon>
        <taxon>Parasulfuritortus</taxon>
    </lineage>
</organism>
<evidence type="ECO:0000256" key="5">
    <source>
        <dbReference type="ARBA" id="ARBA00022490"/>
    </source>
</evidence>
<dbReference type="HAMAP" id="MF_00067">
    <property type="entry name" value="GmhA"/>
    <property type="match status" value="1"/>
</dbReference>
<comment type="similarity">
    <text evidence="4 10">Belongs to the SIS family. GmhA subfamily.</text>
</comment>
<dbReference type="InterPro" id="IPR046348">
    <property type="entry name" value="SIS_dom_sf"/>
</dbReference>
<comment type="caution">
    <text evidence="12">The sequence shown here is derived from an EMBL/GenBank/DDBJ whole genome shotgun (WGS) entry which is preliminary data.</text>
</comment>
<feature type="binding site" evidence="10">
    <location>
        <position position="115"/>
    </location>
    <ligand>
        <name>substrate</name>
    </ligand>
</feature>
<dbReference type="InterPro" id="IPR001347">
    <property type="entry name" value="SIS_dom"/>
</dbReference>
<reference evidence="12 13" key="1">
    <citation type="submission" date="2019-03" db="EMBL/GenBank/DDBJ databases">
        <title>Genome sequence of Thiobacillaceae bacterium LSR1, a sulfur-oxidizing bacterium isolated from freshwater sediment.</title>
        <authorList>
            <person name="Li S."/>
        </authorList>
    </citation>
    <scope>NUCLEOTIDE SEQUENCE [LARGE SCALE GENOMIC DNA]</scope>
    <source>
        <strain evidence="12 13">LSR1</strain>
    </source>
</reference>
<keyword evidence="8 10" id="KW-0413">Isomerase</keyword>
<keyword evidence="13" id="KW-1185">Reference proteome</keyword>
<name>A0A4R1BEC2_9PROT</name>
<evidence type="ECO:0000256" key="8">
    <source>
        <dbReference type="ARBA" id="ARBA00023235"/>
    </source>
</evidence>
<comment type="catalytic activity">
    <reaction evidence="1 10">
        <text>2 D-sedoheptulose 7-phosphate = D-glycero-alpha-D-manno-heptose 7-phosphate + D-glycero-beta-D-manno-heptose 7-phosphate</text>
        <dbReference type="Rhea" id="RHEA:27489"/>
        <dbReference type="ChEBI" id="CHEBI:57483"/>
        <dbReference type="ChEBI" id="CHEBI:60203"/>
        <dbReference type="ChEBI" id="CHEBI:60204"/>
        <dbReference type="EC" id="5.3.1.28"/>
    </reaction>
</comment>
<dbReference type="RefSeq" id="WP_131446191.1">
    <property type="nucleotide sequence ID" value="NZ_SJZB01000027.1"/>
</dbReference>
<feature type="binding site" evidence="10">
    <location>
        <position position="51"/>
    </location>
    <ligand>
        <name>Zn(2+)</name>
        <dbReference type="ChEBI" id="CHEBI:29105"/>
    </ligand>
</feature>
<keyword evidence="5 10" id="KW-0963">Cytoplasm</keyword>
<comment type="function">
    <text evidence="2 10">Catalyzes the isomerization of sedoheptulose 7-phosphate in D-glycero-D-manno-heptose 7-phosphate.</text>
</comment>
<dbReference type="SUPFAM" id="SSF53697">
    <property type="entry name" value="SIS domain"/>
    <property type="match status" value="1"/>
</dbReference>
<evidence type="ECO:0000256" key="4">
    <source>
        <dbReference type="ARBA" id="ARBA00009894"/>
    </source>
</evidence>
<evidence type="ECO:0000256" key="6">
    <source>
        <dbReference type="ARBA" id="ARBA00022723"/>
    </source>
</evidence>
<keyword evidence="6 10" id="KW-0479">Metal-binding</keyword>
<keyword evidence="7 10" id="KW-0862">Zinc</keyword>
<evidence type="ECO:0000259" key="11">
    <source>
        <dbReference type="PROSITE" id="PS51464"/>
    </source>
</evidence>
<comment type="subunit">
    <text evidence="10">Homotetramer.</text>
</comment>
<evidence type="ECO:0000256" key="10">
    <source>
        <dbReference type="HAMAP-Rule" id="MF_00067"/>
    </source>
</evidence>
<dbReference type="InterPro" id="IPR004515">
    <property type="entry name" value="Phosphoheptose_Isoase"/>
</dbReference>
<evidence type="ECO:0000256" key="1">
    <source>
        <dbReference type="ARBA" id="ARBA00000348"/>
    </source>
</evidence>
<evidence type="ECO:0000256" key="7">
    <source>
        <dbReference type="ARBA" id="ARBA00022833"/>
    </source>
</evidence>
<feature type="binding site" evidence="10">
    <location>
        <begin position="110"/>
        <end position="112"/>
    </location>
    <ligand>
        <name>substrate</name>
    </ligand>
</feature>
<dbReference type="Pfam" id="PF13580">
    <property type="entry name" value="SIS_2"/>
    <property type="match status" value="1"/>
</dbReference>
<dbReference type="GO" id="GO:0008270">
    <property type="term" value="F:zinc ion binding"/>
    <property type="evidence" value="ECO:0007669"/>
    <property type="project" value="UniProtKB-UniRule"/>
</dbReference>
<dbReference type="UniPathway" id="UPA00041">
    <property type="reaction ID" value="UER00436"/>
</dbReference>
<evidence type="ECO:0000256" key="9">
    <source>
        <dbReference type="ARBA" id="ARBA00023277"/>
    </source>
</evidence>
<feature type="binding site" evidence="10">
    <location>
        <position position="162"/>
    </location>
    <ligand>
        <name>substrate</name>
    </ligand>
</feature>
<comment type="miscellaneous">
    <text evidence="10">The reaction produces a racemic mixture of D-glycero-alpha-D-manno-heptose 7-phosphate and D-glycero-beta-D-manno-heptose 7-phosphate.</text>
</comment>
<dbReference type="InterPro" id="IPR035461">
    <property type="entry name" value="GmhA/DiaA"/>
</dbReference>
<dbReference type="GO" id="GO:0005737">
    <property type="term" value="C:cytoplasm"/>
    <property type="evidence" value="ECO:0007669"/>
    <property type="project" value="UniProtKB-SubCell"/>
</dbReference>
<dbReference type="GO" id="GO:0005975">
    <property type="term" value="P:carbohydrate metabolic process"/>
    <property type="evidence" value="ECO:0007669"/>
    <property type="project" value="UniProtKB-UniRule"/>
</dbReference>
<feature type="binding site" evidence="10">
    <location>
        <begin position="84"/>
        <end position="85"/>
    </location>
    <ligand>
        <name>substrate</name>
    </ligand>
</feature>
<feature type="domain" description="SIS" evidence="11">
    <location>
        <begin position="27"/>
        <end position="182"/>
    </location>
</feature>
<dbReference type="Gene3D" id="3.40.50.10490">
    <property type="entry name" value="Glucose-6-phosphate isomerase like protein, domain 1"/>
    <property type="match status" value="1"/>
</dbReference>
<keyword evidence="9 10" id="KW-0119">Carbohydrate metabolism</keyword>
<dbReference type="EC" id="5.3.1.28" evidence="10"/>
<evidence type="ECO:0000313" key="13">
    <source>
        <dbReference type="Proteomes" id="UP000295443"/>
    </source>
</evidence>
<dbReference type="InterPro" id="IPR050099">
    <property type="entry name" value="SIS_GmhA/DiaA_subfam"/>
</dbReference>
<dbReference type="GO" id="GO:0097367">
    <property type="term" value="F:carbohydrate derivative binding"/>
    <property type="evidence" value="ECO:0007669"/>
    <property type="project" value="InterPro"/>
</dbReference>
<feature type="binding site" evidence="10">
    <location>
        <position position="55"/>
    </location>
    <ligand>
        <name>substrate</name>
    </ligand>
</feature>
<dbReference type="AlphaFoldDB" id="A0A4R1BEC2"/>
<dbReference type="OrthoDB" id="9810929at2"/>
<accession>A0A4R1BEC2</accession>
<evidence type="ECO:0000256" key="3">
    <source>
        <dbReference type="ARBA" id="ARBA00004496"/>
    </source>
</evidence>
<dbReference type="CDD" id="cd05006">
    <property type="entry name" value="SIS_GmhA"/>
    <property type="match status" value="1"/>
</dbReference>
<protein>
    <recommendedName>
        <fullName evidence="10">Phosphoheptose isomerase</fullName>
        <ecNumber evidence="10">5.3.1.28</ecNumber>
    </recommendedName>
    <alternativeName>
        <fullName evidence="10">Sedoheptulose 7-phosphate isomerase</fullName>
    </alternativeName>
</protein>
<proteinExistence type="inferred from homology"/>
<dbReference type="PANTHER" id="PTHR30390:SF6">
    <property type="entry name" value="DNAA INITIATOR-ASSOCIATING PROTEIN DIAA"/>
    <property type="match status" value="1"/>
</dbReference>
<feature type="binding site" evidence="10">
    <location>
        <position position="55"/>
    </location>
    <ligand>
        <name>Zn(2+)</name>
        <dbReference type="ChEBI" id="CHEBI:29105"/>
    </ligand>
</feature>
<dbReference type="GO" id="GO:2001061">
    <property type="term" value="P:D-glycero-D-manno-heptose 7-phosphate biosynthetic process"/>
    <property type="evidence" value="ECO:0007669"/>
    <property type="project" value="UniProtKB-UniPathway"/>
</dbReference>
<evidence type="ECO:0000256" key="2">
    <source>
        <dbReference type="ARBA" id="ARBA00003172"/>
    </source>
</evidence>
<comment type="cofactor">
    <cofactor evidence="10">
        <name>Zn(2+)</name>
        <dbReference type="ChEBI" id="CHEBI:29105"/>
    </cofactor>
    <text evidence="10">Binds 1 zinc ion per subunit.</text>
</comment>
<evidence type="ECO:0000313" key="12">
    <source>
        <dbReference type="EMBL" id="TCJ15451.1"/>
    </source>
</evidence>
<feature type="binding site" evidence="10">
    <location>
        <begin position="42"/>
        <end position="44"/>
    </location>
    <ligand>
        <name>substrate</name>
    </ligand>
</feature>
<dbReference type="GO" id="GO:0008968">
    <property type="term" value="F:D-sedoheptulose 7-phosphate isomerase activity"/>
    <property type="evidence" value="ECO:0007669"/>
    <property type="project" value="UniProtKB-UniRule"/>
</dbReference>
<dbReference type="EMBL" id="SJZB01000027">
    <property type="protein sequence ID" value="TCJ15451.1"/>
    <property type="molecule type" value="Genomic_DNA"/>
</dbReference>
<dbReference type="Proteomes" id="UP000295443">
    <property type="component" value="Unassembled WGS sequence"/>
</dbReference>